<dbReference type="SMART" id="SM00280">
    <property type="entry name" value="KAZAL"/>
    <property type="match status" value="1"/>
</dbReference>
<dbReference type="PROSITE" id="PS51465">
    <property type="entry name" value="KAZAL_2"/>
    <property type="match status" value="1"/>
</dbReference>
<dbReference type="InterPro" id="IPR050653">
    <property type="entry name" value="Prot_Inhib_GrowthFact_Antg"/>
</dbReference>
<feature type="domain" description="Kazal-like" evidence="5">
    <location>
        <begin position="32"/>
        <end position="83"/>
    </location>
</feature>
<protein>
    <recommendedName>
        <fullName evidence="5">Kazal-like domain-containing protein</fullName>
    </recommendedName>
</protein>
<evidence type="ECO:0000259" key="5">
    <source>
        <dbReference type="PROSITE" id="PS51465"/>
    </source>
</evidence>
<evidence type="ECO:0000256" key="1">
    <source>
        <dbReference type="ARBA" id="ARBA00022690"/>
    </source>
</evidence>
<dbReference type="CDD" id="cd00104">
    <property type="entry name" value="KAZAL_FS"/>
    <property type="match status" value="1"/>
</dbReference>
<evidence type="ECO:0000256" key="4">
    <source>
        <dbReference type="SAM" id="SignalP"/>
    </source>
</evidence>
<feature type="chain" id="PRO_5002112412" description="Kazal-like domain-containing protein" evidence="4">
    <location>
        <begin position="37"/>
        <end position="86"/>
    </location>
</feature>
<gene>
    <name evidence="6" type="primary">ORF81692</name>
</gene>
<name>A0A0B6ZUJ9_9EUPU</name>
<dbReference type="GO" id="GO:0004867">
    <property type="term" value="F:serine-type endopeptidase inhibitor activity"/>
    <property type="evidence" value="ECO:0007669"/>
    <property type="project" value="UniProtKB-KW"/>
</dbReference>
<reference evidence="6" key="1">
    <citation type="submission" date="2014-12" db="EMBL/GenBank/DDBJ databases">
        <title>Insight into the proteome of Arion vulgaris.</title>
        <authorList>
            <person name="Aradska J."/>
            <person name="Bulat T."/>
            <person name="Smidak R."/>
            <person name="Sarate P."/>
            <person name="Gangsoo J."/>
            <person name="Sialana F."/>
            <person name="Bilban M."/>
            <person name="Lubec G."/>
        </authorList>
    </citation>
    <scope>NUCLEOTIDE SEQUENCE</scope>
    <source>
        <tissue evidence="6">Skin</tissue>
    </source>
</reference>
<dbReference type="GO" id="GO:0005576">
    <property type="term" value="C:extracellular region"/>
    <property type="evidence" value="ECO:0007669"/>
    <property type="project" value="TreeGrafter"/>
</dbReference>
<organism evidence="6">
    <name type="scientific">Arion vulgaris</name>
    <dbReference type="NCBI Taxonomy" id="1028688"/>
    <lineage>
        <taxon>Eukaryota</taxon>
        <taxon>Metazoa</taxon>
        <taxon>Spiralia</taxon>
        <taxon>Lophotrochozoa</taxon>
        <taxon>Mollusca</taxon>
        <taxon>Gastropoda</taxon>
        <taxon>Heterobranchia</taxon>
        <taxon>Euthyneura</taxon>
        <taxon>Panpulmonata</taxon>
        <taxon>Eupulmonata</taxon>
        <taxon>Stylommatophora</taxon>
        <taxon>Helicina</taxon>
        <taxon>Arionoidea</taxon>
        <taxon>Arionidae</taxon>
        <taxon>Arion</taxon>
    </lineage>
</organism>
<keyword evidence="2" id="KW-0722">Serine protease inhibitor</keyword>
<keyword evidence="4" id="KW-0732">Signal</keyword>
<proteinExistence type="predicted"/>
<dbReference type="GO" id="GO:0030154">
    <property type="term" value="P:cell differentiation"/>
    <property type="evidence" value="ECO:0007669"/>
    <property type="project" value="TreeGrafter"/>
</dbReference>
<evidence type="ECO:0000256" key="2">
    <source>
        <dbReference type="ARBA" id="ARBA00022900"/>
    </source>
</evidence>
<dbReference type="Gene3D" id="3.30.60.30">
    <property type="match status" value="1"/>
</dbReference>
<dbReference type="PANTHER" id="PTHR10913:SF45">
    <property type="entry name" value="FOLLISTATIN, ISOFORM A-RELATED"/>
    <property type="match status" value="1"/>
</dbReference>
<evidence type="ECO:0000313" key="6">
    <source>
        <dbReference type="EMBL" id="CEK72268.1"/>
    </source>
</evidence>
<feature type="signal peptide" evidence="4">
    <location>
        <begin position="1"/>
        <end position="36"/>
    </location>
</feature>
<dbReference type="EMBL" id="HACG01025403">
    <property type="protein sequence ID" value="CEK72268.1"/>
    <property type="molecule type" value="Transcribed_RNA"/>
</dbReference>
<evidence type="ECO:0000256" key="3">
    <source>
        <dbReference type="ARBA" id="ARBA00023157"/>
    </source>
</evidence>
<dbReference type="AlphaFoldDB" id="A0A0B6ZUJ9"/>
<keyword evidence="3" id="KW-1015">Disulfide bond</keyword>
<dbReference type="PANTHER" id="PTHR10913">
    <property type="entry name" value="FOLLISTATIN-RELATED"/>
    <property type="match status" value="1"/>
</dbReference>
<feature type="non-terminal residue" evidence="6">
    <location>
        <position position="1"/>
    </location>
</feature>
<dbReference type="InterPro" id="IPR002350">
    <property type="entry name" value="Kazal_dom"/>
</dbReference>
<dbReference type="Pfam" id="PF00050">
    <property type="entry name" value="Kazal_1"/>
    <property type="match status" value="1"/>
</dbReference>
<accession>A0A0B6ZUJ9</accession>
<keyword evidence="1" id="KW-0646">Protease inhibitor</keyword>
<dbReference type="InterPro" id="IPR036058">
    <property type="entry name" value="Kazal_dom_sf"/>
</dbReference>
<sequence length="86" mass="9284">LKFSSEIYFLDSDNMWKQTIFPVLLLTFVATAAVQGECPNNIACTMEYVPVCGTDGQTYGNRCTLSAHACQGITEAHSGECNSVVA</sequence>
<dbReference type="SUPFAM" id="SSF100895">
    <property type="entry name" value="Kazal-type serine protease inhibitors"/>
    <property type="match status" value="1"/>
</dbReference>